<proteinExistence type="predicted"/>
<accession>A0AA39KG61</accession>
<reference evidence="1" key="1">
    <citation type="journal article" date="2023" name="bioRxiv">
        <title>Scaffold-level genome assemblies of two parasitoid biocontrol wasps reveal the parthenogenesis mechanism and an associated novel virus.</title>
        <authorList>
            <person name="Inwood S."/>
            <person name="Skelly J."/>
            <person name="Guhlin J."/>
            <person name="Harrop T."/>
            <person name="Goldson S."/>
            <person name="Dearden P."/>
        </authorList>
    </citation>
    <scope>NUCLEOTIDE SEQUENCE</scope>
    <source>
        <strain evidence="1">Lincoln</strain>
        <tissue evidence="1">Whole body</tissue>
    </source>
</reference>
<evidence type="ECO:0000313" key="2">
    <source>
        <dbReference type="Proteomes" id="UP001168972"/>
    </source>
</evidence>
<gene>
    <name evidence="1" type="ORF">PV327_009949</name>
</gene>
<evidence type="ECO:0000313" key="1">
    <source>
        <dbReference type="EMBL" id="KAK0161483.1"/>
    </source>
</evidence>
<keyword evidence="2" id="KW-1185">Reference proteome</keyword>
<comment type="caution">
    <text evidence="1">The sequence shown here is derived from an EMBL/GenBank/DDBJ whole genome shotgun (WGS) entry which is preliminary data.</text>
</comment>
<organism evidence="1 2">
    <name type="scientific">Microctonus hyperodae</name>
    <name type="common">Parasitoid wasp</name>
    <dbReference type="NCBI Taxonomy" id="165561"/>
    <lineage>
        <taxon>Eukaryota</taxon>
        <taxon>Metazoa</taxon>
        <taxon>Ecdysozoa</taxon>
        <taxon>Arthropoda</taxon>
        <taxon>Hexapoda</taxon>
        <taxon>Insecta</taxon>
        <taxon>Pterygota</taxon>
        <taxon>Neoptera</taxon>
        <taxon>Endopterygota</taxon>
        <taxon>Hymenoptera</taxon>
        <taxon>Apocrita</taxon>
        <taxon>Ichneumonoidea</taxon>
        <taxon>Braconidae</taxon>
        <taxon>Euphorinae</taxon>
        <taxon>Microctonus</taxon>
    </lineage>
</organism>
<name>A0AA39KG61_MICHY</name>
<dbReference type="Proteomes" id="UP001168972">
    <property type="component" value="Unassembled WGS sequence"/>
</dbReference>
<sequence length="92" mass="10764">VKGEFPVECQSEMPVSLFPHEIRDTIRPAQEKPMMRSREWGWITLHTHLQPCKAKWNETLYVIALLPISNPNFSGITFCNHQWNAILVQEFT</sequence>
<dbReference type="EMBL" id="JAQQBR010001835">
    <property type="protein sequence ID" value="KAK0161483.1"/>
    <property type="molecule type" value="Genomic_DNA"/>
</dbReference>
<protein>
    <submittedName>
        <fullName evidence="1">Uncharacterized protein</fullName>
    </submittedName>
</protein>
<reference evidence="1" key="2">
    <citation type="submission" date="2023-03" db="EMBL/GenBank/DDBJ databases">
        <authorList>
            <person name="Inwood S.N."/>
            <person name="Skelly J.G."/>
            <person name="Guhlin J."/>
            <person name="Harrop T.W.R."/>
            <person name="Goldson S.G."/>
            <person name="Dearden P.K."/>
        </authorList>
    </citation>
    <scope>NUCLEOTIDE SEQUENCE</scope>
    <source>
        <strain evidence="1">Lincoln</strain>
        <tissue evidence="1">Whole body</tissue>
    </source>
</reference>
<dbReference type="AlphaFoldDB" id="A0AA39KG61"/>
<feature type="non-terminal residue" evidence="1">
    <location>
        <position position="92"/>
    </location>
</feature>